<protein>
    <submittedName>
        <fullName evidence="1">F-box domain-containing protein</fullName>
    </submittedName>
</protein>
<dbReference type="HOGENOM" id="CLU_1563225_0_0_1"/>
<organism evidence="1 2">
    <name type="scientific">Metarhizium guizhouense (strain ARSEF 977)</name>
    <dbReference type="NCBI Taxonomy" id="1276136"/>
    <lineage>
        <taxon>Eukaryota</taxon>
        <taxon>Fungi</taxon>
        <taxon>Dikarya</taxon>
        <taxon>Ascomycota</taxon>
        <taxon>Pezizomycotina</taxon>
        <taxon>Sordariomycetes</taxon>
        <taxon>Hypocreomycetidae</taxon>
        <taxon>Hypocreales</taxon>
        <taxon>Clavicipitaceae</taxon>
        <taxon>Metarhizium</taxon>
    </lineage>
</organism>
<evidence type="ECO:0000313" key="2">
    <source>
        <dbReference type="Proteomes" id="UP000031192"/>
    </source>
</evidence>
<accession>A0A0B4H0C7</accession>
<dbReference type="EMBL" id="AZNH01000064">
    <property type="protein sequence ID" value="KID83226.1"/>
    <property type="molecule type" value="Genomic_DNA"/>
</dbReference>
<sequence length="171" mass="19101">MKACFGDIIAGATVASVDWKYLFLLRTRSNHFVSKLLDGIVETKVGRLKKIEKIGRLGYDAKDFPLVQCHIHESAPDVLARSNAILDSIHRSIAIEEWSRLGLDRDSLSTQVAAQRLERALGAFDMFVLHDQTGDLDNISQMLDNVVAQFRVSCTDLSELTTRETALALNR</sequence>
<proteinExistence type="predicted"/>
<gene>
    <name evidence="1" type="ORF">MGU_09507</name>
</gene>
<evidence type="ECO:0000313" key="1">
    <source>
        <dbReference type="EMBL" id="KID83226.1"/>
    </source>
</evidence>
<name>A0A0B4H0C7_METGA</name>
<reference evidence="1 2" key="1">
    <citation type="journal article" date="2014" name="Proc. Natl. Acad. Sci. U.S.A.">
        <title>Trajectory and genomic determinants of fungal-pathogen speciation and host adaptation.</title>
        <authorList>
            <person name="Hu X."/>
            <person name="Xiao G."/>
            <person name="Zheng P."/>
            <person name="Shang Y."/>
            <person name="Su Y."/>
            <person name="Zhang X."/>
            <person name="Liu X."/>
            <person name="Zhan S."/>
            <person name="St Leger R.J."/>
            <person name="Wang C."/>
        </authorList>
    </citation>
    <scope>NUCLEOTIDE SEQUENCE [LARGE SCALE GENOMIC DNA]</scope>
    <source>
        <strain evidence="1 2">ARSEF 977</strain>
    </source>
</reference>
<dbReference type="AlphaFoldDB" id="A0A0B4H0C7"/>
<comment type="caution">
    <text evidence="1">The sequence shown here is derived from an EMBL/GenBank/DDBJ whole genome shotgun (WGS) entry which is preliminary data.</text>
</comment>
<keyword evidence="2" id="KW-1185">Reference proteome</keyword>
<dbReference type="Proteomes" id="UP000031192">
    <property type="component" value="Unassembled WGS sequence"/>
</dbReference>